<feature type="compositionally biased region" description="Polar residues" evidence="1">
    <location>
        <begin position="173"/>
        <end position="218"/>
    </location>
</feature>
<feature type="compositionally biased region" description="Polar residues" evidence="1">
    <location>
        <begin position="53"/>
        <end position="66"/>
    </location>
</feature>
<evidence type="ECO:0000313" key="2">
    <source>
        <dbReference type="EMBL" id="CAG2235327.1"/>
    </source>
</evidence>
<feature type="region of interest" description="Disordered" evidence="1">
    <location>
        <begin position="22"/>
        <end position="69"/>
    </location>
</feature>
<comment type="caution">
    <text evidence="2">The sequence shown here is derived from an EMBL/GenBank/DDBJ whole genome shotgun (WGS) entry which is preliminary data.</text>
</comment>
<accession>A0A8S3TNQ0</accession>
<evidence type="ECO:0000313" key="3">
    <source>
        <dbReference type="Proteomes" id="UP000683360"/>
    </source>
</evidence>
<evidence type="ECO:0000256" key="1">
    <source>
        <dbReference type="SAM" id="MobiDB-lite"/>
    </source>
</evidence>
<keyword evidence="3" id="KW-1185">Reference proteome</keyword>
<feature type="compositionally biased region" description="Polar residues" evidence="1">
    <location>
        <begin position="24"/>
        <end position="42"/>
    </location>
</feature>
<dbReference type="EMBL" id="CAJPWZ010002318">
    <property type="protein sequence ID" value="CAG2235327.1"/>
    <property type="molecule type" value="Genomic_DNA"/>
</dbReference>
<feature type="compositionally biased region" description="Polar residues" evidence="1">
    <location>
        <begin position="153"/>
        <end position="166"/>
    </location>
</feature>
<feature type="region of interest" description="Disordered" evidence="1">
    <location>
        <begin position="153"/>
        <end position="242"/>
    </location>
</feature>
<gene>
    <name evidence="2" type="ORF">MEDL_48003</name>
</gene>
<proteinExistence type="predicted"/>
<name>A0A8S3TNQ0_MYTED</name>
<sequence length="266" mass="29174">MDRAEYLKSKSDFGDIFSILAKSGDNSNSPSSVDDYSTTPSETGDAYSFGWDNPSSRSGEQQNISPNEAEDYNRLKVTLALFIQTLMRRSKARYRILVDRILIRHLYIQISIHLDHLMPKLHVKRVAENGNPSALLVPSASYGGALSSALQKQTASDEPITASTGTLEKHHSTSATSYKNPSETMQSSDIVANDPYNSESNAVQQENNGGSEESSVNHGPQPDDSKPNQTINGDTLHTFKDPFDGSSIDANDYILSNMISVTSFQF</sequence>
<reference evidence="2" key="1">
    <citation type="submission" date="2021-03" db="EMBL/GenBank/DDBJ databases">
        <authorList>
            <person name="Bekaert M."/>
        </authorList>
    </citation>
    <scope>NUCLEOTIDE SEQUENCE</scope>
</reference>
<dbReference type="AlphaFoldDB" id="A0A8S3TNQ0"/>
<protein>
    <submittedName>
        <fullName evidence="2">Uncharacterized protein</fullName>
    </submittedName>
</protein>
<dbReference type="Proteomes" id="UP000683360">
    <property type="component" value="Unassembled WGS sequence"/>
</dbReference>
<organism evidence="2 3">
    <name type="scientific">Mytilus edulis</name>
    <name type="common">Blue mussel</name>
    <dbReference type="NCBI Taxonomy" id="6550"/>
    <lineage>
        <taxon>Eukaryota</taxon>
        <taxon>Metazoa</taxon>
        <taxon>Spiralia</taxon>
        <taxon>Lophotrochozoa</taxon>
        <taxon>Mollusca</taxon>
        <taxon>Bivalvia</taxon>
        <taxon>Autobranchia</taxon>
        <taxon>Pteriomorphia</taxon>
        <taxon>Mytilida</taxon>
        <taxon>Mytiloidea</taxon>
        <taxon>Mytilidae</taxon>
        <taxon>Mytilinae</taxon>
        <taxon>Mytilus</taxon>
    </lineage>
</organism>